<dbReference type="AlphaFoldDB" id="A0AAD2JJ20"/>
<sequence length="213" mass="23751">MVSHSSSCKLVVLVILALQINLFATAFDGGDDVNIVLKSPHQAPSDQDMEEEPLSCHRLRMSIPRHLHPEALKSGRCAGIDNQGGIWSCPQDRQPKRSDFHFGLHCEDMELLFSLYSADEMAGLPQDIFGFDYQSWCKCPNNNNNVIDNNTNGNAHNSNNNLGCDLCTNGMILNQNVQDSIFNGETAADKRFQLTCAEAAEYARYITNEERII</sequence>
<dbReference type="Proteomes" id="UP001295423">
    <property type="component" value="Unassembled WGS sequence"/>
</dbReference>
<keyword evidence="3" id="KW-1185">Reference proteome</keyword>
<evidence type="ECO:0000313" key="3">
    <source>
        <dbReference type="Proteomes" id="UP001295423"/>
    </source>
</evidence>
<protein>
    <submittedName>
        <fullName evidence="2">Uncharacterized protein</fullName>
    </submittedName>
</protein>
<name>A0AAD2JJ20_9STRA</name>
<gene>
    <name evidence="2" type="ORF">CYCCA115_LOCUS15292</name>
</gene>
<organism evidence="2 3">
    <name type="scientific">Cylindrotheca closterium</name>
    <dbReference type="NCBI Taxonomy" id="2856"/>
    <lineage>
        <taxon>Eukaryota</taxon>
        <taxon>Sar</taxon>
        <taxon>Stramenopiles</taxon>
        <taxon>Ochrophyta</taxon>
        <taxon>Bacillariophyta</taxon>
        <taxon>Bacillariophyceae</taxon>
        <taxon>Bacillariophycidae</taxon>
        <taxon>Bacillariales</taxon>
        <taxon>Bacillariaceae</taxon>
        <taxon>Cylindrotheca</taxon>
    </lineage>
</organism>
<feature type="chain" id="PRO_5042093925" evidence="1">
    <location>
        <begin position="27"/>
        <end position="213"/>
    </location>
</feature>
<evidence type="ECO:0000313" key="2">
    <source>
        <dbReference type="EMBL" id="CAJ1954700.1"/>
    </source>
</evidence>
<accession>A0AAD2JJ20</accession>
<keyword evidence="1" id="KW-0732">Signal</keyword>
<evidence type="ECO:0000256" key="1">
    <source>
        <dbReference type="SAM" id="SignalP"/>
    </source>
</evidence>
<comment type="caution">
    <text evidence="2">The sequence shown here is derived from an EMBL/GenBank/DDBJ whole genome shotgun (WGS) entry which is preliminary data.</text>
</comment>
<proteinExistence type="predicted"/>
<dbReference type="EMBL" id="CAKOGP040001869">
    <property type="protein sequence ID" value="CAJ1954700.1"/>
    <property type="molecule type" value="Genomic_DNA"/>
</dbReference>
<feature type="signal peptide" evidence="1">
    <location>
        <begin position="1"/>
        <end position="26"/>
    </location>
</feature>
<reference evidence="2" key="1">
    <citation type="submission" date="2023-08" db="EMBL/GenBank/DDBJ databases">
        <authorList>
            <person name="Audoor S."/>
            <person name="Bilcke G."/>
        </authorList>
    </citation>
    <scope>NUCLEOTIDE SEQUENCE</scope>
</reference>